<sequence length="1684" mass="189915">MNEIIPILNSIINGETIQNANAVIGHELQMIISSMQKNPSSVDDFPDFEELFFSLINSRTIHLSSVVSNSLGICLALYYQTHKISHWKFISIINDSISRSSVAGIVVLGIVARHSTEGIKSQLPSLITSMLQINKNSMQPFICQCFRRIIKGTGTFITKSITDIFSYITKHMNNPSVDSMKIECFRTISALFIYSKISIDKILPLLNQMLQYSTSYTHRYAAAKSLASIGFDGCSKDVELANNTKGENINPFQFFFKLIFDLSPRDSSIPTISSSFVIFLRFFEPIFVIENLRYLLNFVIDFTSLKSVSLTSLSSLSISVFNAVVRSAGESISTSICNLTLEQLKDKVPNGGLSTVALTIFVHFTFMSKLSSSVITTIAKSMYSFLSTTRSDIRRLATAFFAVLAQKDPAISALYYKTFVDFLNNLSKAKEHEVDGFSRAVVYNVIYGKIDENEILNVCIQMLKNGTFIPYSFMILAAIQKRRATIQKAQYIEIFQYIEKCTKTPKGMKYASLFVHQIIQSKVNSKFTELNQYIIQYITSFIQNCEPLKYSSPTYLTFLNIVREASSMVKQIPNLSSSVATLCVLLVNKFITAEIADQLHPFAGQIDQVNELYNVKVPPPCATTLDSTSQTIYQVFLDISNSSSNRFNLIKEIDNSFSTWLLLADNSNKASIISSLFAQSKSVESNLGKIVLIRTLLTRPKLTSFLPNDGLPFILNFEASNNRVLQRYAATTAARWLKLHPELADACYEYLEKPTRSVTFACTLFAELSKGLDDPSRCILIIMNIMKKQPLTSPLFAISFLLKNCGEKISNDVNLSAMVMSLLNKSAFSDYLRNPSAMVFYKNCFFHLKSVHPSVIFSLMNFPVFRNFAMLQGLELLKVMNPNECFQFKAKLINLRSSSELSLSSQDMTKQTSTNSPSKDNSSENINSPSKANSTENINSPSKVNSTENMNSGDVGLDVKSNLSFCSGGLVDGLLLKGIYVSKHLPHMILAHMYKYIDTIEDVPGMFTLLQQTHLTIVSESLLRSVSKFPDLKFWTDMCKRVVLNKCVPPAERRNEIRVLPTRVVLIVAMKVVVKLVNKIRELFPLELNCVDDIVSIAFNSVQINDRKVDFHSFSILAAVLRAFIDVRNRDGALLNTYLAQFHPMLRHALDGTRAIKNVAAFVIAYLNFLAESENQLLSEALKITQKGLLKTENSIISALKAKQADSQFNIETFVTFCRIKCRLLTLCNEGENESKKMEKITVELIRLICENKCHLSDLEDELTDFVSISMPIVSNDVKKLIFLLLISDLSRPAVKAALLSSLTILLDDSIEKNDRNFITDEELKYVILLVAKNRDYFSSSLDNDDNTQLFDDTDSLDTNFYWISKLSSKLSLIKKFNYLTFLTKVAQLIPINESWNYIFSLAIECRPICFSSLSVLLDRMKKEKIETFLPYVINFLPILFSYDNCLPFFVQLFDKQYLSPPLADQILKLVANLNLNEEKINLRKFEVLKYGLIQFGEFDLSAVDDICKFVTREGNLVPQGINFIASLLVDKKSAKIGLNILFNGVADSIVLSIPSSLNSLPRILHFFNLAYSKLNEVCLIDDFHSKFEGFEKSLISIVFFALKFAGNQKGKEAVVQPSLLILRKLNEEYVKEKFENDSRKSELIQSIKPPRVKKAAVIELKTFGNVKPSTATKWQTLEIEDDD</sequence>
<comment type="caution">
    <text evidence="2">The sequence shown here is derived from an EMBL/GenBank/DDBJ whole genome shotgun (WGS) entry which is preliminary data.</text>
</comment>
<organism evidence="2 3">
    <name type="scientific">Tritrichomonas musculus</name>
    <dbReference type="NCBI Taxonomy" id="1915356"/>
    <lineage>
        <taxon>Eukaryota</taxon>
        <taxon>Metamonada</taxon>
        <taxon>Parabasalia</taxon>
        <taxon>Tritrichomonadida</taxon>
        <taxon>Tritrichomonadidae</taxon>
        <taxon>Tritrichomonas</taxon>
    </lineage>
</organism>
<keyword evidence="3" id="KW-1185">Reference proteome</keyword>
<dbReference type="InterPro" id="IPR011989">
    <property type="entry name" value="ARM-like"/>
</dbReference>
<dbReference type="Proteomes" id="UP001470230">
    <property type="component" value="Unassembled WGS sequence"/>
</dbReference>
<dbReference type="InterPro" id="IPR016024">
    <property type="entry name" value="ARM-type_fold"/>
</dbReference>
<evidence type="ECO:0000313" key="2">
    <source>
        <dbReference type="EMBL" id="KAK8890625.1"/>
    </source>
</evidence>
<proteinExistence type="predicted"/>
<reference evidence="2 3" key="1">
    <citation type="submission" date="2024-04" db="EMBL/GenBank/DDBJ databases">
        <title>Tritrichomonas musculus Genome.</title>
        <authorList>
            <person name="Alves-Ferreira E."/>
            <person name="Grigg M."/>
            <person name="Lorenzi H."/>
            <person name="Galac M."/>
        </authorList>
    </citation>
    <scope>NUCLEOTIDE SEQUENCE [LARGE SCALE GENOMIC DNA]</scope>
    <source>
        <strain evidence="2 3">EAF2021</strain>
    </source>
</reference>
<evidence type="ECO:0008006" key="4">
    <source>
        <dbReference type="Google" id="ProtNLM"/>
    </source>
</evidence>
<dbReference type="SUPFAM" id="SSF48371">
    <property type="entry name" value="ARM repeat"/>
    <property type="match status" value="1"/>
</dbReference>
<evidence type="ECO:0000313" key="3">
    <source>
        <dbReference type="Proteomes" id="UP001470230"/>
    </source>
</evidence>
<dbReference type="Gene3D" id="1.25.10.10">
    <property type="entry name" value="Leucine-rich Repeat Variant"/>
    <property type="match status" value="1"/>
</dbReference>
<feature type="compositionally biased region" description="Polar residues" evidence="1">
    <location>
        <begin position="906"/>
        <end position="949"/>
    </location>
</feature>
<accession>A0ABR2KHK2</accession>
<protein>
    <recommendedName>
        <fullName evidence="4">HEAT repeat family protein</fullName>
    </recommendedName>
</protein>
<evidence type="ECO:0000256" key="1">
    <source>
        <dbReference type="SAM" id="MobiDB-lite"/>
    </source>
</evidence>
<gene>
    <name evidence="2" type="ORF">M9Y10_035406</name>
</gene>
<name>A0ABR2KHK2_9EUKA</name>
<feature type="region of interest" description="Disordered" evidence="1">
    <location>
        <begin position="903"/>
        <end position="949"/>
    </location>
</feature>
<dbReference type="EMBL" id="JAPFFF010000005">
    <property type="protein sequence ID" value="KAK8890625.1"/>
    <property type="molecule type" value="Genomic_DNA"/>
</dbReference>